<feature type="compositionally biased region" description="Low complexity" evidence="11">
    <location>
        <begin position="455"/>
        <end position="464"/>
    </location>
</feature>
<dbReference type="GO" id="GO:0006351">
    <property type="term" value="P:DNA-templated transcription"/>
    <property type="evidence" value="ECO:0007669"/>
    <property type="project" value="InterPro"/>
</dbReference>
<feature type="domain" description="CAF1B/HIR1 beta-propeller" evidence="13">
    <location>
        <begin position="22"/>
        <end position="367"/>
    </location>
</feature>
<dbReference type="Proteomes" id="UP000603453">
    <property type="component" value="Unassembled WGS sequence"/>
</dbReference>
<dbReference type="PROSITE" id="PS50082">
    <property type="entry name" value="WD_REPEATS_2"/>
    <property type="match status" value="3"/>
</dbReference>
<gene>
    <name evidence="14" type="ORF">INT47_012033</name>
</gene>
<reference evidence="14" key="1">
    <citation type="submission" date="2020-12" db="EMBL/GenBank/DDBJ databases">
        <title>Metabolic potential, ecology and presence of endohyphal bacteria is reflected in genomic diversity of Mucoromycotina.</title>
        <authorList>
            <person name="Muszewska A."/>
            <person name="Okrasinska A."/>
            <person name="Steczkiewicz K."/>
            <person name="Drgas O."/>
            <person name="Orlowska M."/>
            <person name="Perlinska-Lenart U."/>
            <person name="Aleksandrzak-Piekarczyk T."/>
            <person name="Szatraj K."/>
            <person name="Zielenkiewicz U."/>
            <person name="Pilsyk S."/>
            <person name="Malc E."/>
            <person name="Mieczkowski P."/>
            <person name="Kruszewska J.S."/>
            <person name="Biernat P."/>
            <person name="Pawlowska J."/>
        </authorList>
    </citation>
    <scope>NUCLEOTIDE SEQUENCE</scope>
    <source>
        <strain evidence="14">WA0000017839</strain>
    </source>
</reference>
<dbReference type="GO" id="GO:0006338">
    <property type="term" value="P:chromatin remodeling"/>
    <property type="evidence" value="ECO:0007669"/>
    <property type="project" value="InterPro"/>
</dbReference>
<dbReference type="GO" id="GO:0005634">
    <property type="term" value="C:nucleus"/>
    <property type="evidence" value="ECO:0007669"/>
    <property type="project" value="UniProtKB-SubCell"/>
</dbReference>
<keyword evidence="8 10" id="KW-0539">Nucleus</keyword>
<feature type="repeat" description="WD" evidence="9">
    <location>
        <begin position="29"/>
        <end position="54"/>
    </location>
</feature>
<dbReference type="SUPFAM" id="SSF50978">
    <property type="entry name" value="WD40 repeat-like"/>
    <property type="match status" value="1"/>
</dbReference>
<evidence type="ECO:0000256" key="3">
    <source>
        <dbReference type="ARBA" id="ARBA00022574"/>
    </source>
</evidence>
<dbReference type="InterPro" id="IPR011494">
    <property type="entry name" value="HIRA-like_C"/>
</dbReference>
<dbReference type="GO" id="GO:0006355">
    <property type="term" value="P:regulation of DNA-templated transcription"/>
    <property type="evidence" value="ECO:0007669"/>
    <property type="project" value="InterPro"/>
</dbReference>
<feature type="region of interest" description="Disordered" evidence="11">
    <location>
        <begin position="414"/>
        <end position="433"/>
    </location>
</feature>
<feature type="compositionally biased region" description="Basic and acidic residues" evidence="11">
    <location>
        <begin position="445"/>
        <end position="454"/>
    </location>
</feature>
<dbReference type="PANTHER" id="PTHR13831:SF0">
    <property type="entry name" value="PROTEIN HIRA"/>
    <property type="match status" value="1"/>
</dbReference>
<evidence type="ECO:0000313" key="15">
    <source>
        <dbReference type="Proteomes" id="UP000603453"/>
    </source>
</evidence>
<dbReference type="InterPro" id="IPR036322">
    <property type="entry name" value="WD40_repeat_dom_sf"/>
</dbReference>
<keyword evidence="4 10" id="KW-0677">Repeat</keyword>
<dbReference type="Pfam" id="PF24105">
    <property type="entry name" value="Beta-prop_CAF1B_HIR1"/>
    <property type="match status" value="1"/>
</dbReference>
<evidence type="ECO:0000259" key="13">
    <source>
        <dbReference type="Pfam" id="PF24105"/>
    </source>
</evidence>
<dbReference type="InterPro" id="IPR031120">
    <property type="entry name" value="HIR1-like"/>
</dbReference>
<dbReference type="CDD" id="cd00200">
    <property type="entry name" value="WD40"/>
    <property type="match status" value="1"/>
</dbReference>
<organism evidence="14 15">
    <name type="scientific">Mucor saturninus</name>
    <dbReference type="NCBI Taxonomy" id="64648"/>
    <lineage>
        <taxon>Eukaryota</taxon>
        <taxon>Fungi</taxon>
        <taxon>Fungi incertae sedis</taxon>
        <taxon>Mucoromycota</taxon>
        <taxon>Mucoromycotina</taxon>
        <taxon>Mucoromycetes</taxon>
        <taxon>Mucorales</taxon>
        <taxon>Mucorineae</taxon>
        <taxon>Mucoraceae</taxon>
        <taxon>Mucor</taxon>
    </lineage>
</organism>
<keyword evidence="5 10" id="KW-0156">Chromatin regulator</keyword>
<feature type="domain" description="Protein HIRA-like C-terminal" evidence="12">
    <location>
        <begin position="656"/>
        <end position="867"/>
    </location>
</feature>
<evidence type="ECO:0000256" key="10">
    <source>
        <dbReference type="RuleBase" id="RU364014"/>
    </source>
</evidence>
<dbReference type="Pfam" id="PF09453">
    <property type="entry name" value="HIRA_B"/>
    <property type="match status" value="1"/>
</dbReference>
<evidence type="ECO:0000256" key="8">
    <source>
        <dbReference type="ARBA" id="ARBA00023242"/>
    </source>
</evidence>
<dbReference type="GO" id="GO:0031491">
    <property type="term" value="F:nucleosome binding"/>
    <property type="evidence" value="ECO:0007669"/>
    <property type="project" value="TreeGrafter"/>
</dbReference>
<keyword evidence="15" id="KW-1185">Reference proteome</keyword>
<protein>
    <recommendedName>
        <fullName evidence="10">Protein HIR</fullName>
    </recommendedName>
</protein>
<dbReference type="GO" id="GO:0000785">
    <property type="term" value="C:chromatin"/>
    <property type="evidence" value="ECO:0007669"/>
    <property type="project" value="TreeGrafter"/>
</dbReference>
<evidence type="ECO:0000259" key="12">
    <source>
        <dbReference type="Pfam" id="PF07569"/>
    </source>
</evidence>
<evidence type="ECO:0000256" key="9">
    <source>
        <dbReference type="PROSITE-ProRule" id="PRU00221"/>
    </source>
</evidence>
<feature type="repeat" description="WD" evidence="9">
    <location>
        <begin position="179"/>
        <end position="210"/>
    </location>
</feature>
<dbReference type="AlphaFoldDB" id="A0A8H7UYU7"/>
<accession>A0A8H7UYU7</accession>
<feature type="compositionally biased region" description="Polar residues" evidence="11">
    <location>
        <begin position="414"/>
        <end position="432"/>
    </location>
</feature>
<dbReference type="PROSITE" id="PS50294">
    <property type="entry name" value="WD_REPEATS_REGION"/>
    <property type="match status" value="3"/>
</dbReference>
<name>A0A8H7UYU7_9FUNG</name>
<dbReference type="OrthoDB" id="1741719at2759"/>
<dbReference type="Gene3D" id="2.130.10.10">
    <property type="entry name" value="YVTN repeat-like/Quinoprotein amine dehydrogenase"/>
    <property type="match status" value="2"/>
</dbReference>
<keyword evidence="10" id="KW-0678">Repressor</keyword>
<keyword evidence="3 9" id="KW-0853">WD repeat</keyword>
<dbReference type="InterPro" id="IPR055410">
    <property type="entry name" value="Beta-prop_CAF1B_HIR1"/>
</dbReference>
<keyword evidence="7 10" id="KW-0804">Transcription</keyword>
<evidence type="ECO:0000256" key="5">
    <source>
        <dbReference type="ARBA" id="ARBA00022853"/>
    </source>
</evidence>
<dbReference type="PANTHER" id="PTHR13831">
    <property type="entry name" value="MEMBER OF THE HIR1 FAMILY OF WD-REPEAT PROTEINS"/>
    <property type="match status" value="1"/>
</dbReference>
<evidence type="ECO:0000256" key="2">
    <source>
        <dbReference type="ARBA" id="ARBA00007306"/>
    </source>
</evidence>
<dbReference type="InterPro" id="IPR019015">
    <property type="entry name" value="HIRA_B_motif"/>
</dbReference>
<evidence type="ECO:0000256" key="4">
    <source>
        <dbReference type="ARBA" id="ARBA00022737"/>
    </source>
</evidence>
<feature type="region of interest" description="Disordered" evidence="11">
    <location>
        <begin position="438"/>
        <end position="471"/>
    </location>
</feature>
<comment type="caution">
    <text evidence="14">The sequence shown here is derived from an EMBL/GenBank/DDBJ whole genome shotgun (WGS) entry which is preliminary data.</text>
</comment>
<dbReference type="Pfam" id="PF07569">
    <property type="entry name" value="Hira"/>
    <property type="match status" value="1"/>
</dbReference>
<keyword evidence="6 10" id="KW-0805">Transcription regulation</keyword>
<comment type="similarity">
    <text evidence="2 10">Belongs to the WD repeat HIR1 family.</text>
</comment>
<evidence type="ECO:0000256" key="11">
    <source>
        <dbReference type="SAM" id="MobiDB-lite"/>
    </source>
</evidence>
<sequence length="918" mass="101860">MGVSCSSTFNNYFVRVDRAQDSRHKKPCIYSVHVHPDGKRLATGSLDGNVKIWNTVPIFDEEAEKDPNCHKLLCTMTMHNGAVLCVRWSNGEGRYLASSSDNDNVIIIWERDRNTAAGSVFGSSEVNHETWRAVKYLRGHESDVQDLAWSKDNQYLASCGVDGFVIVWDGSTFEQVKKIDQHSGFVKGVTWDPAGKFLASQSDDKMVKVWRTSDWGLETDIVSPFINAPGTTLFRRLSWAPDGAHVAAANAVNGIQCIAAIINRDDWNADVSLVGHTLPVEVTSFNPKMFYMRGDTPDESEKSLATICALGSQDRSVSIWVTKFSRPVCVAADIFDNNVYDIAWTPDGKSLFACSQDGTVACLQLDDELVDAAPDDAIYQELTKYGYGRKKTQLPETPILLELEEENAIMAKASSSKRISQLMTSNTSIQTSKDVEMTDTLPPQEPHHHQKPQEQQRTQPTEQKVTIAKNGKKRIQPVMMTITPKEKQQQQVPTAVAAQVFSSSITDMENVVVYDDPVLPAQGVGCTVSGNKRKLQEEDEAMGNQNKNRLAPEWIASAVTPPVVQKSQVRMGVPKVKSVLTTKLRPDDPTVVMECHNAPNSHNENAPVRTKVVTSQKGTVVWEDYLPSAVLLMAGNQLFSAVGCEDGSLNIYSPAGRRLLPPIILESTPVILQCSSQWLLCLTATGLLYTWDILSFKSELDGISIAPLLQVAELEADTIHKAPSIKDVRIQKNGLPIVITSLQQAFVYHCGMKVWLRISDAWYIISEFWGSGMDRASMVPEENPLGWLSARTTISNAVDPTTKLIFDLAKTDESTTAIITISHIETQLAVAALLDSPGEYTDWLMHYARKLSKENAKEKVEELCRWLMGPPYAPSEFAKWEPTIMGTLSKKELLKQILPVLAQNRQLQRTVTEFKACI</sequence>
<feature type="repeat" description="WD" evidence="9">
    <location>
        <begin position="137"/>
        <end position="178"/>
    </location>
</feature>
<dbReference type="GO" id="GO:0000417">
    <property type="term" value="C:HIR complex"/>
    <property type="evidence" value="ECO:0007669"/>
    <property type="project" value="TreeGrafter"/>
</dbReference>
<dbReference type="InterPro" id="IPR001680">
    <property type="entry name" value="WD40_rpt"/>
</dbReference>
<evidence type="ECO:0000256" key="6">
    <source>
        <dbReference type="ARBA" id="ARBA00023015"/>
    </source>
</evidence>
<comment type="subcellular location">
    <subcellularLocation>
        <location evidence="1 10">Nucleus</location>
    </subcellularLocation>
</comment>
<dbReference type="InterPro" id="IPR015943">
    <property type="entry name" value="WD40/YVTN_repeat-like_dom_sf"/>
</dbReference>
<comment type="function">
    <text evidence="10">Required for replication-independent chromatin assembly and for the periodic repression of histone gene transcription during the cell cycle.</text>
</comment>
<evidence type="ECO:0000256" key="7">
    <source>
        <dbReference type="ARBA" id="ARBA00023163"/>
    </source>
</evidence>
<dbReference type="EMBL" id="JAEPRD010000169">
    <property type="protein sequence ID" value="KAG2195489.1"/>
    <property type="molecule type" value="Genomic_DNA"/>
</dbReference>
<evidence type="ECO:0000313" key="14">
    <source>
        <dbReference type="EMBL" id="KAG2195489.1"/>
    </source>
</evidence>
<evidence type="ECO:0000256" key="1">
    <source>
        <dbReference type="ARBA" id="ARBA00004123"/>
    </source>
</evidence>
<proteinExistence type="inferred from homology"/>
<dbReference type="SMART" id="SM00320">
    <property type="entry name" value="WD40"/>
    <property type="match status" value="6"/>
</dbReference>